<dbReference type="RefSeq" id="WP_008709756.1">
    <property type="nucleotide sequence ID" value="NZ_CABKQM010000004.1"/>
</dbReference>
<dbReference type="Gene3D" id="3.30.1370.60">
    <property type="entry name" value="Hypothetical oxidoreductase yiak, domain 2"/>
    <property type="match status" value="1"/>
</dbReference>
<dbReference type="Proteomes" id="UP001205919">
    <property type="component" value="Unassembled WGS sequence"/>
</dbReference>
<keyword evidence="4" id="KW-1185">Reference proteome</keyword>
<dbReference type="EMBL" id="JANFYT010000038">
    <property type="protein sequence ID" value="MCQ4815470.1"/>
    <property type="molecule type" value="Genomic_DNA"/>
</dbReference>
<keyword evidence="2" id="KW-0560">Oxidoreductase</keyword>
<dbReference type="InterPro" id="IPR003767">
    <property type="entry name" value="Malate/L-lactate_DH-like"/>
</dbReference>
<evidence type="ECO:0000256" key="2">
    <source>
        <dbReference type="ARBA" id="ARBA00023002"/>
    </source>
</evidence>
<proteinExistence type="inferred from homology"/>
<organism evidence="3 4">
    <name type="scientific">Cloacibacillus evryensis</name>
    <dbReference type="NCBI Taxonomy" id="508460"/>
    <lineage>
        <taxon>Bacteria</taxon>
        <taxon>Thermotogati</taxon>
        <taxon>Synergistota</taxon>
        <taxon>Synergistia</taxon>
        <taxon>Synergistales</taxon>
        <taxon>Synergistaceae</taxon>
        <taxon>Cloacibacillus</taxon>
    </lineage>
</organism>
<sequence>MDRVFSHRELIDMAASLFEAGGLRKEDAETIARDLVSADLRGLTSHGVSRIPMYLERIRRGVVNPRPEIKSTQTAPAAILLDGDDGMGFLASHRAVEEGTALAEKTGIAVVGVHKSTHFGMSASYVQQAVEAGYVCMAFTNSSPALAPVGAKVAFLGAAPLAAGIPGGKNSPDYILDMAMTIIARGKIRVAATNNEEIPLGLALDSDGKPTTDAKKAFAGVCLPFGGPKGAALAMLMDLLSGMFTGANYGGDVKSLYFDHSAPQNVGHIFFFMKPDLFIPREELAARMDEFYRRLTNLPKADGCKRIMMPGEPEAEKTKARMENGIPLSENIVKDIRQTAELYKIALGPKFD</sequence>
<dbReference type="Gene3D" id="1.10.1530.10">
    <property type="match status" value="1"/>
</dbReference>
<protein>
    <submittedName>
        <fullName evidence="3">Ldh family oxidoreductase</fullName>
    </submittedName>
</protein>
<dbReference type="SUPFAM" id="SSF89733">
    <property type="entry name" value="L-sulfolactate dehydrogenase-like"/>
    <property type="match status" value="1"/>
</dbReference>
<comment type="caution">
    <text evidence="3">The sequence shown here is derived from an EMBL/GenBank/DDBJ whole genome shotgun (WGS) entry which is preliminary data.</text>
</comment>
<dbReference type="PANTHER" id="PTHR11091:SF0">
    <property type="entry name" value="MALATE DEHYDROGENASE"/>
    <property type="match status" value="1"/>
</dbReference>
<dbReference type="InterPro" id="IPR043144">
    <property type="entry name" value="Mal/L-sulf/L-lact_DH-like_ah"/>
</dbReference>
<dbReference type="AlphaFoldDB" id="A0AAW5K8J9"/>
<dbReference type="Pfam" id="PF02615">
    <property type="entry name" value="Ldh_2"/>
    <property type="match status" value="1"/>
</dbReference>
<accession>A0AAW5K8J9</accession>
<dbReference type="GO" id="GO:0016491">
    <property type="term" value="F:oxidoreductase activity"/>
    <property type="evidence" value="ECO:0007669"/>
    <property type="project" value="UniProtKB-KW"/>
</dbReference>
<comment type="similarity">
    <text evidence="1">Belongs to the LDH2/MDH2 oxidoreductase family.</text>
</comment>
<dbReference type="InterPro" id="IPR043143">
    <property type="entry name" value="Mal/L-sulf/L-lact_DH-like_NADP"/>
</dbReference>
<gene>
    <name evidence="3" type="ORF">NE630_13615</name>
</gene>
<name>A0AAW5K8J9_9BACT</name>
<evidence type="ECO:0000313" key="3">
    <source>
        <dbReference type="EMBL" id="MCQ4815470.1"/>
    </source>
</evidence>
<reference evidence="3 4" key="1">
    <citation type="submission" date="2022-06" db="EMBL/GenBank/DDBJ databases">
        <title>Isolation of gut microbiota from human fecal samples.</title>
        <authorList>
            <person name="Pamer E.G."/>
            <person name="Barat B."/>
            <person name="Waligurski E."/>
            <person name="Medina S."/>
            <person name="Paddock L."/>
            <person name="Mostad J."/>
        </authorList>
    </citation>
    <scope>NUCLEOTIDE SEQUENCE [LARGE SCALE GENOMIC DNA]</scope>
    <source>
        <strain evidence="3 4">DFI.9.90</strain>
    </source>
</reference>
<dbReference type="InterPro" id="IPR036111">
    <property type="entry name" value="Mal/L-sulfo/L-lacto_DH-like_sf"/>
</dbReference>
<evidence type="ECO:0000313" key="4">
    <source>
        <dbReference type="Proteomes" id="UP001205919"/>
    </source>
</evidence>
<evidence type="ECO:0000256" key="1">
    <source>
        <dbReference type="ARBA" id="ARBA00006056"/>
    </source>
</evidence>
<dbReference type="PANTHER" id="PTHR11091">
    <property type="entry name" value="OXIDOREDUCTASE-RELATED"/>
    <property type="match status" value="1"/>
</dbReference>